<feature type="disulfide bond" evidence="13">
    <location>
        <begin position="478"/>
        <end position="487"/>
    </location>
</feature>
<dbReference type="SMART" id="SM00136">
    <property type="entry name" value="LamNT"/>
    <property type="match status" value="1"/>
</dbReference>
<evidence type="ECO:0000259" key="19">
    <source>
        <dbReference type="PROSITE" id="PS51117"/>
    </source>
</evidence>
<dbReference type="PANTHER" id="PTHR10574">
    <property type="entry name" value="NETRIN/LAMININ-RELATED"/>
    <property type="match status" value="1"/>
</dbReference>
<dbReference type="Pfam" id="PF21199">
    <property type="entry name" value="LAMININ_IV_B"/>
    <property type="match status" value="1"/>
</dbReference>
<dbReference type="FunFam" id="2.10.25.10:FF:000145">
    <property type="entry name" value="Laminin subunit beta 1"/>
    <property type="match status" value="1"/>
</dbReference>
<comment type="caution">
    <text evidence="13">Lacks conserved residue(s) required for the propagation of feature annotation.</text>
</comment>
<feature type="domain" description="Laminin EGF-like" evidence="17">
    <location>
        <begin position="907"/>
        <end position="963"/>
    </location>
</feature>
<feature type="domain" description="Laminin EGF-like" evidence="17">
    <location>
        <begin position="760"/>
        <end position="807"/>
    </location>
</feature>
<dbReference type="HOGENOM" id="CLU_001560_1_0_1"/>
<feature type="disulfide bond" evidence="13">
    <location>
        <begin position="507"/>
        <end position="519"/>
    </location>
</feature>
<feature type="coiled-coil region" evidence="14">
    <location>
        <begin position="1648"/>
        <end position="1764"/>
    </location>
</feature>
<comment type="subcellular location">
    <subcellularLocation>
        <location evidence="1">Secreted</location>
        <location evidence="1">Extracellular space</location>
        <location evidence="1">Extracellular matrix</location>
        <location evidence="1">Basement membrane</location>
    </subcellularLocation>
</comment>
<feature type="domain" description="Laminin EGF-like" evidence="17">
    <location>
        <begin position="1073"/>
        <end position="1120"/>
    </location>
</feature>
<dbReference type="GO" id="GO:0007411">
    <property type="term" value="P:axon guidance"/>
    <property type="evidence" value="ECO:0007669"/>
    <property type="project" value="TreeGrafter"/>
</dbReference>
<dbReference type="CDD" id="cd22300">
    <property type="entry name" value="cc_LAMB1_C"/>
    <property type="match status" value="1"/>
</dbReference>
<feature type="disulfide bond" evidence="13">
    <location>
        <begin position="1075"/>
        <end position="1092"/>
    </location>
</feature>
<feature type="disulfide bond" evidence="13">
    <location>
        <begin position="1123"/>
        <end position="1140"/>
    </location>
</feature>
<dbReference type="InterPro" id="IPR056863">
    <property type="entry name" value="LMN_ATRN_NET-like_EGF"/>
</dbReference>
<feature type="domain" description="Laminin EGF-like" evidence="17">
    <location>
        <begin position="396"/>
        <end position="454"/>
    </location>
</feature>
<dbReference type="InParanoid" id="H3D566"/>
<keyword evidence="7" id="KW-0084">Basement membrane</keyword>
<dbReference type="InterPro" id="IPR000742">
    <property type="entry name" value="EGF"/>
</dbReference>
<keyword evidence="5 16" id="KW-0732">Signal</keyword>
<dbReference type="GO" id="GO:0043256">
    <property type="term" value="C:laminin complex"/>
    <property type="evidence" value="ECO:0007669"/>
    <property type="project" value="TreeGrafter"/>
</dbReference>
<feature type="disulfide bond" evidence="13">
    <location>
        <begin position="781"/>
        <end position="790"/>
    </location>
</feature>
<organism evidence="20 21">
    <name type="scientific">Tetraodon nigroviridis</name>
    <name type="common">Spotted green pufferfish</name>
    <name type="synonym">Chelonodon nigroviridis</name>
    <dbReference type="NCBI Taxonomy" id="99883"/>
    <lineage>
        <taxon>Eukaryota</taxon>
        <taxon>Metazoa</taxon>
        <taxon>Chordata</taxon>
        <taxon>Craniata</taxon>
        <taxon>Vertebrata</taxon>
        <taxon>Euteleostomi</taxon>
        <taxon>Actinopterygii</taxon>
        <taxon>Neopterygii</taxon>
        <taxon>Teleostei</taxon>
        <taxon>Neoteleostei</taxon>
        <taxon>Acanthomorphata</taxon>
        <taxon>Eupercaria</taxon>
        <taxon>Tetraodontiformes</taxon>
        <taxon>Tetradontoidea</taxon>
        <taxon>Tetraodontidae</taxon>
        <taxon>Tetraodon</taxon>
    </lineage>
</organism>
<feature type="domain" description="Laminin EGF-like" evidence="17">
    <location>
        <begin position="507"/>
        <end position="552"/>
    </location>
</feature>
<evidence type="ECO:0000256" key="3">
    <source>
        <dbReference type="ARBA" id="ARBA00022530"/>
    </source>
</evidence>
<feature type="coiled-coil region" evidence="14">
    <location>
        <begin position="1561"/>
        <end position="1595"/>
    </location>
</feature>
<feature type="chain" id="PRO_5003581568" evidence="16">
    <location>
        <begin position="20"/>
        <end position="1776"/>
    </location>
</feature>
<feature type="disulfide bond" evidence="13">
    <location>
        <begin position="760"/>
        <end position="772"/>
    </location>
</feature>
<feature type="disulfide bond" evidence="13">
    <location>
        <begin position="528"/>
        <end position="537"/>
    </location>
</feature>
<reference evidence="21" key="1">
    <citation type="journal article" date="2004" name="Nature">
        <title>Genome duplication in the teleost fish Tetraodon nigroviridis reveals the early vertebrate proto-karyotype.</title>
        <authorList>
            <person name="Jaillon O."/>
            <person name="Aury J.-M."/>
            <person name="Brunet F."/>
            <person name="Petit J.-L."/>
            <person name="Stange-Thomann N."/>
            <person name="Mauceli E."/>
            <person name="Bouneau L."/>
            <person name="Fischer C."/>
            <person name="Ozouf-Costaz C."/>
            <person name="Bernot A."/>
            <person name="Nicaud S."/>
            <person name="Jaffe D."/>
            <person name="Fisher S."/>
            <person name="Lutfalla G."/>
            <person name="Dossat C."/>
            <person name="Segurens B."/>
            <person name="Dasilva C."/>
            <person name="Salanoubat M."/>
            <person name="Levy M."/>
            <person name="Boudet N."/>
            <person name="Castellano S."/>
            <person name="Anthouard V."/>
            <person name="Jubin C."/>
            <person name="Castelli V."/>
            <person name="Katinka M."/>
            <person name="Vacherie B."/>
            <person name="Biemont C."/>
            <person name="Skalli Z."/>
            <person name="Cattolico L."/>
            <person name="Poulain J."/>
            <person name="De Berardinis V."/>
            <person name="Cruaud C."/>
            <person name="Duprat S."/>
            <person name="Brottier P."/>
            <person name="Coutanceau J.-P."/>
            <person name="Gouzy J."/>
            <person name="Parra G."/>
            <person name="Lardier G."/>
            <person name="Chapple C."/>
            <person name="McKernan K.J."/>
            <person name="McEwan P."/>
            <person name="Bosak S."/>
            <person name="Kellis M."/>
            <person name="Volff J.-N."/>
            <person name="Guigo R."/>
            <person name="Zody M.C."/>
            <person name="Mesirov J."/>
            <person name="Lindblad-Toh K."/>
            <person name="Birren B."/>
            <person name="Nusbaum C."/>
            <person name="Kahn D."/>
            <person name="Robinson-Rechavi M."/>
            <person name="Laudet V."/>
            <person name="Schachter V."/>
            <person name="Quetier F."/>
            <person name="Saurin W."/>
            <person name="Scarpelli C."/>
            <person name="Wincker P."/>
            <person name="Lander E.S."/>
            <person name="Weissenbach J."/>
            <person name="Roest Crollius H."/>
        </authorList>
    </citation>
    <scope>NUCLEOTIDE SEQUENCE [LARGE SCALE GENOMIC DNA]</scope>
</reference>
<evidence type="ECO:0000256" key="15">
    <source>
        <dbReference type="SAM" id="MobiDB-lite"/>
    </source>
</evidence>
<dbReference type="Pfam" id="PF00055">
    <property type="entry name" value="Laminin_N"/>
    <property type="match status" value="1"/>
</dbReference>
<reference evidence="20" key="3">
    <citation type="submission" date="2025-09" db="UniProtKB">
        <authorList>
            <consortium name="Ensembl"/>
        </authorList>
    </citation>
    <scope>IDENTIFICATION</scope>
</reference>
<reference evidence="20" key="2">
    <citation type="submission" date="2025-08" db="UniProtKB">
        <authorList>
            <consortium name="Ensembl"/>
        </authorList>
    </citation>
    <scope>IDENTIFICATION</scope>
</reference>
<evidence type="ECO:0000256" key="2">
    <source>
        <dbReference type="ARBA" id="ARBA00022525"/>
    </source>
</evidence>
<keyword evidence="2" id="KW-0964">Secreted</keyword>
<feature type="disulfide bond" evidence="13">
    <location>
        <begin position="1121"/>
        <end position="1133"/>
    </location>
</feature>
<feature type="coiled-coil region" evidence="14">
    <location>
        <begin position="1434"/>
        <end position="1507"/>
    </location>
</feature>
<evidence type="ECO:0000256" key="1">
    <source>
        <dbReference type="ARBA" id="ARBA00004302"/>
    </source>
</evidence>
<dbReference type="Proteomes" id="UP000007303">
    <property type="component" value="Unassembled WGS sequence"/>
</dbReference>
<dbReference type="GeneTree" id="ENSGT00940000156003"/>
<dbReference type="InterPro" id="IPR008979">
    <property type="entry name" value="Galactose-bd-like_sf"/>
</dbReference>
<keyword evidence="6" id="KW-0677">Repeat</keyword>
<keyword evidence="9 14" id="KW-0175">Coiled coil</keyword>
<dbReference type="Gene3D" id="2.10.25.10">
    <property type="entry name" value="Laminin"/>
    <property type="match status" value="9"/>
</dbReference>
<dbReference type="FunFam" id="2.10.25.10:FF:000130">
    <property type="entry name" value="Laminin subunit beta 1"/>
    <property type="match status" value="1"/>
</dbReference>
<dbReference type="FunFam" id="2.10.25.10:FF:000090">
    <property type="entry name" value="laminin subunit alpha"/>
    <property type="match status" value="1"/>
</dbReference>
<feature type="disulfide bond" evidence="13">
    <location>
        <begin position="808"/>
        <end position="820"/>
    </location>
</feature>
<dbReference type="InterPro" id="IPR002049">
    <property type="entry name" value="LE_dom"/>
</dbReference>
<dbReference type="FunFam" id="2.60.120.260:FF:000010">
    <property type="entry name" value="Laminin subunit beta 1"/>
    <property type="match status" value="1"/>
</dbReference>
<dbReference type="PANTHER" id="PTHR10574:SF233">
    <property type="entry name" value="LAMININ SUBUNIT BETA-1"/>
    <property type="match status" value="1"/>
</dbReference>
<dbReference type="FunFam" id="2.170.300.10:FF:000004">
    <property type="entry name" value="Laminin subunit beta 1"/>
    <property type="match status" value="1"/>
</dbReference>
<evidence type="ECO:0000256" key="16">
    <source>
        <dbReference type="SAM" id="SignalP"/>
    </source>
</evidence>
<feature type="disulfide bond" evidence="13">
    <location>
        <begin position="934"/>
        <end position="943"/>
    </location>
</feature>
<feature type="disulfide bond" evidence="13">
    <location>
        <begin position="1045"/>
        <end position="1054"/>
    </location>
</feature>
<feature type="disulfide bond" evidence="13">
    <location>
        <begin position="1142"/>
        <end position="1151"/>
    </location>
</feature>
<dbReference type="FunFam" id="2.10.25.10:FF:000011">
    <property type="entry name" value="Cadherin EGF LAG seven-pass G-type receptor"/>
    <property type="match status" value="2"/>
</dbReference>
<feature type="disulfide bond" evidence="13">
    <location>
        <begin position="438"/>
        <end position="452"/>
    </location>
</feature>
<dbReference type="FunFam" id="2.10.25.10:FF:000280">
    <property type="entry name" value="Laminin subunit beta 4"/>
    <property type="match status" value="1"/>
</dbReference>
<feature type="domain" description="Laminin N-terminal" evidence="19">
    <location>
        <begin position="30"/>
        <end position="268"/>
    </location>
</feature>
<dbReference type="GO" id="GO:0150043">
    <property type="term" value="F:structural constituent of synapse-associated extracellular matrix"/>
    <property type="evidence" value="ECO:0007669"/>
    <property type="project" value="TreeGrafter"/>
</dbReference>
<keyword evidence="12 13" id="KW-0424">Laminin EGF-like domain</keyword>
<evidence type="ECO:0000256" key="10">
    <source>
        <dbReference type="ARBA" id="ARBA00023157"/>
    </source>
</evidence>
<dbReference type="Ensembl" id="ENSTNIT00000015862.1">
    <property type="protein sequence ID" value="ENSTNIP00000015655.1"/>
    <property type="gene ID" value="ENSTNIG00000012681.1"/>
</dbReference>
<dbReference type="PRINTS" id="PR00011">
    <property type="entry name" value="EGFLAMININ"/>
</dbReference>
<dbReference type="GO" id="GO:0005178">
    <property type="term" value="F:integrin binding"/>
    <property type="evidence" value="ECO:0007669"/>
    <property type="project" value="TreeGrafter"/>
</dbReference>
<evidence type="ECO:0000256" key="4">
    <source>
        <dbReference type="ARBA" id="ARBA00022553"/>
    </source>
</evidence>
<evidence type="ECO:0000256" key="11">
    <source>
        <dbReference type="ARBA" id="ARBA00023180"/>
    </source>
</evidence>
<proteinExistence type="predicted"/>
<feature type="disulfide bond" evidence="13">
    <location>
        <begin position="988"/>
        <end position="997"/>
    </location>
</feature>
<feature type="disulfide bond" evidence="13">
    <location>
        <begin position="810"/>
        <end position="827"/>
    </location>
</feature>
<dbReference type="GO" id="GO:0034446">
    <property type="term" value="P:substrate adhesion-dependent cell spreading"/>
    <property type="evidence" value="ECO:0007669"/>
    <property type="project" value="TreeGrafter"/>
</dbReference>
<keyword evidence="21" id="KW-1185">Reference proteome</keyword>
<dbReference type="GO" id="GO:0009887">
    <property type="term" value="P:animal organ morphogenesis"/>
    <property type="evidence" value="ECO:0007669"/>
    <property type="project" value="TreeGrafter"/>
</dbReference>
<keyword evidence="4" id="KW-0597">Phosphoprotein</keyword>
<feature type="disulfide bond" evidence="13">
    <location>
        <begin position="1073"/>
        <end position="1085"/>
    </location>
</feature>
<dbReference type="GO" id="GO:0009888">
    <property type="term" value="P:tissue development"/>
    <property type="evidence" value="ECO:0007669"/>
    <property type="project" value="TreeGrafter"/>
</dbReference>
<sequence length="1776" mass="194864">MGLEIHVLTTLALCCCVRALRPQLQASVCAEGSCYPATGDLLIGRARRLAASTCGLRGPQRFCIVGHLEEETKCFTCDSREPYEEDGNHISHTIENVVTTFAPNRLKTWWQSENGVENVTIRLDLEAEFHFTHLIMTFKTFRPAAMLIERSMDRGNTWQVYRYFAANCEASFPGVSTGPLSRVDDIICDSRYSDIEPSTEGEVIFRVLDPAFEIEDPYSLRIQNMLKITNLRINFTKLNTLGDNLLDSRDEVTEKYYYSLYDMVVRGNCFCYGHASECQPIHDPSPEEEGMVHGRCVCKHNTDGVNCERCQDFYNDLPWKPAVGRHTHTCRKCECNQHATTCHFDMAVYMTTGNVSGGVCDDCKHNTMGRQCELCAPFYFQHPNRDPRDPNVCEPCNCDPDGSLQGGLCDAHTDVVAGLISGQCRCKANVEGERCDNCRQGYFGMGRGPDGCLPCACNPLGTLPRGSPCDSHTGSCFCKRLVHGNACDQCVPEHWGLSNDMDGCRPCDCDHGGALNNNCDPHSGQCVCREHMLGRRCDQMEPGFYFVALDHYTYEAEDAKHGPGVKLVPRPRPRDRRPTWTGMGFVNMPEGTHLEFTVDNVPESMDYDVLLRYEPQLPDQWEKVTVQVQRPVQSGHCSHSIQSGDEQSVSLPPGSRHVLLPRPVCLEEGLTYALRLSLPLYSSVSHIQNPYTLIDSLVLIPRLGGLKMFHGVEGGAAWDTFQRYRCLESSQSIIKSPITDICNSYIFSVSALLHKGAVACQCDPQGSLSALCEASGGQCQCRPNVVGRNCDSCAPATYRFGPSGCRACECDPRGSATSFCHQETGQCTCLPGATGRQCSHCLPGHWGFPQCRPCHCNGHSDSCHPQTGQCQGCRDFTTGHHCERTPRCLDGYHGDPELGSGGHCRPCTCPDGPRSGRHFSDSCYVLAQQLVCVCSPGYKGPRCEECAPGYFGNPSVPGGRCVPCQCNNNIDMHDPGSCDAQTGACLRCLHHTEGYACQHCKAGYYGNAATQSCRKCTCDPVGTLPRACSSPEECACDQQSGQCPCKPNVVGQDCDRCAPDTWNMAGGTGCRTCDCDPDHSFGSSCNEITGRCSCKPGFGGRTCRECREMFWGDPKVKCHACDCDPRGISSEQCHRATGQCTCTKGASGPRCDQCARGYRGTFPACEPCHQCFAAWDVVVGELSDQTRRLEAQVAELQNSGAIAPYQELIQRLETNAKAVRDLVESNPAAVQLEAIEELTHQITGVMSFLSGKLNTTEETATLLHGDSNATEVHLDALTEDINQLETSVTELRERVYAAKNANFQGALDTISSAHTLSTMAESRVNASTSGPGSTLEQSAASRRATEDKMSDSEKEFDRKHQRNAKKLDRLSEELDQLDLTPLSEQACGGAAQGDGCSGSPCGGLGCTGKDGAPMCGGEECKGFVTAAHTALKSAKDLDQEIVAAMKEVDKLSSMVWEAKKRANEAKANAMEVLVKSNRSKERVEQSNEQLRSLIKEIRDLLTNERANVSVIEAVANEVLALEMPTSVEKLQELTREIKEKVGALTSVETILSQSAEDVRAAEALLKEAAAASEQASTLEETIEMVKAALNKSERAQSAAMDAIQLAQNNTKNTLDLIIYLESETAMTELKLSNATGRLILLEGEVGLLRQNSLEVDQLEESAKQISEQAKVKAEEAQKEFDLDLKDKLEEVEDLVEDKGEMVLQGRRRAEKLQQEAKELLGQSSSKLHRLKELERAYESNQRVLEDKAEELAGLEKKVRQLLDEISYKVTLYSTCV</sequence>
<name>H3D566_TETNG</name>
<dbReference type="InterPro" id="IPR008211">
    <property type="entry name" value="Laminin_N"/>
</dbReference>
<dbReference type="PROSITE" id="PS01248">
    <property type="entry name" value="EGF_LAM_1"/>
    <property type="match status" value="5"/>
</dbReference>
<evidence type="ECO:0000256" key="9">
    <source>
        <dbReference type="ARBA" id="ARBA00023054"/>
    </source>
</evidence>
<dbReference type="FunFam" id="2.10.25.10:FF:000101">
    <property type="entry name" value="Laminin subunit beta 1"/>
    <property type="match status" value="1"/>
</dbReference>
<feature type="domain" description="Laminin EGF-like" evidence="17">
    <location>
        <begin position="1016"/>
        <end position="1072"/>
    </location>
</feature>
<dbReference type="SMART" id="SM00180">
    <property type="entry name" value="EGF_Lam"/>
    <property type="match status" value="13"/>
</dbReference>
<evidence type="ECO:0000259" key="18">
    <source>
        <dbReference type="PROSITE" id="PS51116"/>
    </source>
</evidence>
<dbReference type="SUPFAM" id="SSF57196">
    <property type="entry name" value="EGF/Laminin"/>
    <property type="match status" value="13"/>
</dbReference>
<evidence type="ECO:0000256" key="5">
    <source>
        <dbReference type="ARBA" id="ARBA00022729"/>
    </source>
</evidence>
<dbReference type="PROSITE" id="PS51116">
    <property type="entry name" value="LAMININ_IVB"/>
    <property type="match status" value="1"/>
</dbReference>
<keyword evidence="8" id="KW-0130">Cell adhesion</keyword>
<evidence type="ECO:0000256" key="7">
    <source>
        <dbReference type="ARBA" id="ARBA00022869"/>
    </source>
</evidence>
<evidence type="ECO:0000256" key="6">
    <source>
        <dbReference type="ARBA" id="ARBA00022737"/>
    </source>
</evidence>
<feature type="disulfide bond" evidence="13">
    <location>
        <begin position="490"/>
        <end position="504"/>
    </location>
</feature>
<feature type="disulfide bond" evidence="13">
    <location>
        <begin position="762"/>
        <end position="779"/>
    </location>
</feature>
<evidence type="ECO:0000256" key="14">
    <source>
        <dbReference type="SAM" id="Coils"/>
    </source>
</evidence>
<keyword evidence="10 13" id="KW-1015">Disulfide bond</keyword>
<feature type="domain" description="Laminin EGF-like" evidence="17">
    <location>
        <begin position="1121"/>
        <end position="1167"/>
    </location>
</feature>
<feature type="domain" description="Laminin EGF-like" evidence="17">
    <location>
        <begin position="455"/>
        <end position="506"/>
    </location>
</feature>
<dbReference type="GO" id="GO:0016477">
    <property type="term" value="P:cell migration"/>
    <property type="evidence" value="ECO:0007669"/>
    <property type="project" value="TreeGrafter"/>
</dbReference>
<dbReference type="SMART" id="SM00181">
    <property type="entry name" value="EGF"/>
    <property type="match status" value="9"/>
</dbReference>
<feature type="domain" description="Laminin EGF-like" evidence="17">
    <location>
        <begin position="854"/>
        <end position="906"/>
    </location>
</feature>
<dbReference type="CDD" id="cd00055">
    <property type="entry name" value="EGF_Lam"/>
    <property type="match status" value="13"/>
</dbReference>
<dbReference type="InterPro" id="IPR050440">
    <property type="entry name" value="Laminin/Netrin_ECM"/>
</dbReference>
<feature type="compositionally biased region" description="Basic and acidic residues" evidence="15">
    <location>
        <begin position="1343"/>
        <end position="1358"/>
    </location>
</feature>
<dbReference type="Pfam" id="PF00053">
    <property type="entry name" value="EGF_laminin"/>
    <property type="match status" value="12"/>
</dbReference>
<dbReference type="Gene3D" id="2.170.300.10">
    <property type="entry name" value="Tie2 ligand-binding domain superfamily"/>
    <property type="match status" value="2"/>
</dbReference>
<dbReference type="FunFam" id="2.10.25.10:FF:000138">
    <property type="entry name" value="Laminin subunit beta 1"/>
    <property type="match status" value="1"/>
</dbReference>
<feature type="signal peptide" evidence="16">
    <location>
        <begin position="1"/>
        <end position="19"/>
    </location>
</feature>
<evidence type="ECO:0000313" key="21">
    <source>
        <dbReference type="Proteomes" id="UP000007303"/>
    </source>
</evidence>
<feature type="region of interest" description="Disordered" evidence="15">
    <location>
        <begin position="1321"/>
        <end position="1369"/>
    </location>
</feature>
<dbReference type="FunFam" id="2.10.25.10:FF:000065">
    <property type="entry name" value="Laminin subunit beta 1"/>
    <property type="match status" value="1"/>
</dbReference>
<keyword evidence="3" id="KW-0272">Extracellular matrix</keyword>
<evidence type="ECO:0000256" key="13">
    <source>
        <dbReference type="PROSITE-ProRule" id="PRU00460"/>
    </source>
</evidence>
<accession>H3D566</accession>
<feature type="coiled-coil region" evidence="14">
    <location>
        <begin position="1274"/>
        <end position="1301"/>
    </location>
</feature>
<dbReference type="OMA" id="ECTHNTA"/>
<feature type="disulfide bond" evidence="13">
    <location>
        <begin position="1094"/>
        <end position="1103"/>
    </location>
</feature>
<feature type="disulfide bond" evidence="13">
    <location>
        <begin position="426"/>
        <end position="435"/>
    </location>
</feature>
<feature type="domain" description="Laminin IV type B" evidence="18">
    <location>
        <begin position="546"/>
        <end position="754"/>
    </location>
</feature>
<evidence type="ECO:0000259" key="17">
    <source>
        <dbReference type="PROSITE" id="PS50027"/>
    </source>
</evidence>
<feature type="domain" description="Laminin EGF-like" evidence="17">
    <location>
        <begin position="333"/>
        <end position="395"/>
    </location>
</feature>
<dbReference type="Pfam" id="PF24973">
    <property type="entry name" value="EGF_LMN_ATRN"/>
    <property type="match status" value="1"/>
</dbReference>
<feature type="disulfide bond" evidence="13">
    <location>
        <begin position="363"/>
        <end position="372"/>
    </location>
</feature>
<feature type="domain" description="Laminin EGF-like" evidence="17">
    <location>
        <begin position="964"/>
        <end position="1015"/>
    </location>
</feature>
<dbReference type="FunFam" id="2.170.300.10:FF:000001">
    <property type="entry name" value="Laminin subunit beta-1"/>
    <property type="match status" value="1"/>
</dbReference>
<feature type="compositionally biased region" description="Polar residues" evidence="15">
    <location>
        <begin position="1321"/>
        <end position="1340"/>
    </location>
</feature>
<dbReference type="STRING" id="99883.ENSTNIP00000015655"/>
<dbReference type="SUPFAM" id="SSF49785">
    <property type="entry name" value="Galactose-binding domain-like"/>
    <property type="match status" value="1"/>
</dbReference>
<dbReference type="FunFam" id="2.10.25.10:FF:000135">
    <property type="entry name" value="Laminin subunit beta 4"/>
    <property type="match status" value="2"/>
</dbReference>
<dbReference type="Gene3D" id="2.60.120.260">
    <property type="entry name" value="Galactose-binding domain-like"/>
    <property type="match status" value="1"/>
</dbReference>
<evidence type="ECO:0000313" key="20">
    <source>
        <dbReference type="Ensembl" id="ENSTNIP00000015655.1"/>
    </source>
</evidence>
<keyword evidence="11" id="KW-0325">Glycoprotein</keyword>
<feature type="disulfide bond" evidence="13">
    <location>
        <begin position="509"/>
        <end position="526"/>
    </location>
</feature>
<dbReference type="GO" id="GO:0070831">
    <property type="term" value="P:basement membrane assembly"/>
    <property type="evidence" value="ECO:0007669"/>
    <property type="project" value="TreeGrafter"/>
</dbReference>
<feature type="disulfide bond" evidence="13">
    <location>
        <begin position="298"/>
        <end position="307"/>
    </location>
</feature>
<feature type="disulfide bond" evidence="13">
    <location>
        <begin position="873"/>
        <end position="882"/>
    </location>
</feature>
<feature type="domain" description="Laminin EGF-like" evidence="17">
    <location>
        <begin position="808"/>
        <end position="853"/>
    </location>
</feature>
<dbReference type="InterPro" id="IPR013015">
    <property type="entry name" value="Laminin_IV_B"/>
</dbReference>
<feature type="disulfide bond" evidence="13">
    <location>
        <begin position="829"/>
        <end position="838"/>
    </location>
</feature>
<dbReference type="PROSITE" id="PS50027">
    <property type="entry name" value="EGF_LAM_2"/>
    <property type="match status" value="13"/>
</dbReference>
<evidence type="ECO:0000256" key="8">
    <source>
        <dbReference type="ARBA" id="ARBA00022889"/>
    </source>
</evidence>
<dbReference type="PROSITE" id="PS51117">
    <property type="entry name" value="LAMININ_NTER"/>
    <property type="match status" value="1"/>
</dbReference>
<protein>
    <submittedName>
        <fullName evidence="20">Laminin, beta 1b</fullName>
    </submittedName>
</protein>
<feature type="domain" description="Laminin EGF-like" evidence="17">
    <location>
        <begin position="269"/>
        <end position="332"/>
    </location>
</feature>
<evidence type="ECO:0000256" key="12">
    <source>
        <dbReference type="ARBA" id="ARBA00023292"/>
    </source>
</evidence>